<dbReference type="EMBL" id="CP001744">
    <property type="protein sequence ID" value="ADG66035.1"/>
    <property type="molecule type" value="Genomic_DNA"/>
</dbReference>
<protein>
    <submittedName>
        <fullName evidence="2">Uncharacterized protein</fullName>
    </submittedName>
</protein>
<dbReference type="KEGG" id="plm:Plim_0183"/>
<accession>D5SNA8</accession>
<gene>
    <name evidence="2" type="ordered locus">Plim_0183</name>
</gene>
<dbReference type="RefSeq" id="WP_013108466.1">
    <property type="nucleotide sequence ID" value="NC_014148.1"/>
</dbReference>
<keyword evidence="1" id="KW-0472">Membrane</keyword>
<keyword evidence="1" id="KW-0812">Transmembrane</keyword>
<evidence type="ECO:0000313" key="2">
    <source>
        <dbReference type="EMBL" id="ADG66035.1"/>
    </source>
</evidence>
<dbReference type="OrthoDB" id="214304at2"/>
<feature type="transmembrane region" description="Helical" evidence="1">
    <location>
        <begin position="125"/>
        <end position="147"/>
    </location>
</feature>
<evidence type="ECO:0000256" key="1">
    <source>
        <dbReference type="SAM" id="Phobius"/>
    </source>
</evidence>
<dbReference type="AlphaFoldDB" id="D5SNA8"/>
<sequence length="163" mass="18507">MIHSILAGDSGMVLAQQPLPWLVNLWIAFLSVVFIGVFIVVVIAIIKGLRWFERSATNSQARFFQDVTAYVCPPSELEAAPQQLVMVKFHTYSGIMIYVLQYEHLFWATPADARKILSRMHWHNLTIGFFAYGILIVPLLSLANYAIQLKSISRQEAEITKQP</sequence>
<dbReference type="Proteomes" id="UP000002220">
    <property type="component" value="Chromosome"/>
</dbReference>
<keyword evidence="1" id="KW-1133">Transmembrane helix</keyword>
<name>D5SNA8_PLAL2</name>
<organism evidence="2 3">
    <name type="scientific">Planctopirus limnophila (strain ATCC 43296 / DSM 3776 / IFAM 1008 / Mu 290)</name>
    <name type="common">Planctomyces limnophilus</name>
    <dbReference type="NCBI Taxonomy" id="521674"/>
    <lineage>
        <taxon>Bacteria</taxon>
        <taxon>Pseudomonadati</taxon>
        <taxon>Planctomycetota</taxon>
        <taxon>Planctomycetia</taxon>
        <taxon>Planctomycetales</taxon>
        <taxon>Planctomycetaceae</taxon>
        <taxon>Planctopirus</taxon>
    </lineage>
</organism>
<keyword evidence="3" id="KW-1185">Reference proteome</keyword>
<proteinExistence type="predicted"/>
<evidence type="ECO:0000313" key="3">
    <source>
        <dbReference type="Proteomes" id="UP000002220"/>
    </source>
</evidence>
<dbReference type="HOGENOM" id="CLU_1625540_0_0_0"/>
<reference evidence="2 3" key="1">
    <citation type="journal article" date="2010" name="Stand. Genomic Sci.">
        <title>Complete genome sequence of Planctomyces limnophilus type strain (Mu 290).</title>
        <authorList>
            <person name="Labutti K."/>
            <person name="Sikorski J."/>
            <person name="Schneider S."/>
            <person name="Nolan M."/>
            <person name="Lucas S."/>
            <person name="Glavina Del Rio T."/>
            <person name="Tice H."/>
            <person name="Cheng J.F."/>
            <person name="Goodwin L."/>
            <person name="Pitluck S."/>
            <person name="Liolios K."/>
            <person name="Ivanova N."/>
            <person name="Mavromatis K."/>
            <person name="Mikhailova N."/>
            <person name="Pati A."/>
            <person name="Chen A."/>
            <person name="Palaniappan K."/>
            <person name="Land M."/>
            <person name="Hauser L."/>
            <person name="Chang Y.J."/>
            <person name="Jeffries C.D."/>
            <person name="Tindall B.J."/>
            <person name="Rohde M."/>
            <person name="Goker M."/>
            <person name="Woyke T."/>
            <person name="Bristow J."/>
            <person name="Eisen J.A."/>
            <person name="Markowitz V."/>
            <person name="Hugenholtz P."/>
            <person name="Kyrpides N.C."/>
            <person name="Klenk H.P."/>
            <person name="Lapidus A."/>
        </authorList>
    </citation>
    <scope>NUCLEOTIDE SEQUENCE [LARGE SCALE GENOMIC DNA]</scope>
    <source>
        <strain evidence="3">ATCC 43296 / DSM 3776 / IFAM 1008 / 290</strain>
    </source>
</reference>
<feature type="transmembrane region" description="Helical" evidence="1">
    <location>
        <begin position="21"/>
        <end position="46"/>
    </location>
</feature>